<gene>
    <name evidence="1" type="ORF">H9X91_01450</name>
</gene>
<evidence type="ECO:0000313" key="1">
    <source>
        <dbReference type="EMBL" id="MBM6850102.1"/>
    </source>
</evidence>
<proteinExistence type="predicted"/>
<accession>A0ABS2FR78</accession>
<name>A0ABS2FR78_9FIRM</name>
<dbReference type="EMBL" id="JACSNX010000001">
    <property type="protein sequence ID" value="MBM6850102.1"/>
    <property type="molecule type" value="Genomic_DNA"/>
</dbReference>
<reference evidence="1 2" key="1">
    <citation type="journal article" date="2021" name="Sci. Rep.">
        <title>The distribution of antibiotic resistance genes in chicken gut microbiota commensals.</title>
        <authorList>
            <person name="Juricova H."/>
            <person name="Matiasovicova J."/>
            <person name="Kubasova T."/>
            <person name="Cejkova D."/>
            <person name="Rychlik I."/>
        </authorList>
    </citation>
    <scope>NUCLEOTIDE SEQUENCE [LARGE SCALE GENOMIC DNA]</scope>
    <source>
        <strain evidence="1 2">An411</strain>
    </source>
</reference>
<dbReference type="RefSeq" id="WP_204801787.1">
    <property type="nucleotide sequence ID" value="NZ_JACSNX010000001.1"/>
</dbReference>
<protein>
    <recommendedName>
        <fullName evidence="3">YubB ferredoxin-like domain-containing protein</fullName>
    </recommendedName>
</protein>
<keyword evidence="2" id="KW-1185">Reference proteome</keyword>
<dbReference type="Proteomes" id="UP000719500">
    <property type="component" value="Unassembled WGS sequence"/>
</dbReference>
<comment type="caution">
    <text evidence="1">The sequence shown here is derived from an EMBL/GenBank/DDBJ whole genome shotgun (WGS) entry which is preliminary data.</text>
</comment>
<evidence type="ECO:0008006" key="3">
    <source>
        <dbReference type="Google" id="ProtNLM"/>
    </source>
</evidence>
<sequence length="181" mass="20787">MPNWAYGHTDITGTKTAILSFVKRYIFPDESKTIDGVKYFARSFLHVDREEIKAEIEEAFRGVPQDEEREFRIYPDYAWSASTCVESGYPEHWPDTCITLQDACLEDQVDVSIHTKEEGMWFEEYIWCFRTGEFGSESSDLKTAVCKDCGNTQAIASFEELDDLVCCECSGSNFEMAKEDQ</sequence>
<evidence type="ECO:0000313" key="2">
    <source>
        <dbReference type="Proteomes" id="UP000719500"/>
    </source>
</evidence>
<organism evidence="1 2">
    <name type="scientific">Oscillibacter valericigenes</name>
    <dbReference type="NCBI Taxonomy" id="351091"/>
    <lineage>
        <taxon>Bacteria</taxon>
        <taxon>Bacillati</taxon>
        <taxon>Bacillota</taxon>
        <taxon>Clostridia</taxon>
        <taxon>Eubacteriales</taxon>
        <taxon>Oscillospiraceae</taxon>
        <taxon>Oscillibacter</taxon>
    </lineage>
</organism>